<name>A0A0D7X7A5_9BACL</name>
<dbReference type="RefSeq" id="WP_025682889.1">
    <property type="nucleotide sequence ID" value="NZ_JTHP01000003.1"/>
</dbReference>
<dbReference type="OrthoDB" id="2732048at2"/>
<keyword evidence="2" id="KW-1185">Reference proteome</keyword>
<comment type="caution">
    <text evidence="1">The sequence shown here is derived from an EMBL/GenBank/DDBJ whole genome shotgun (WGS) entry which is preliminary data.</text>
</comment>
<sequence>MPAPAVSWLKTDNVTTLSKWEIGTIDAGSSSPSLGVLIWNNRGNVNTDFSTMTNCTITTKDSSGGDSGELVLNTWIQVRVDSMAESSFTSIGGTATKVIQAGGNTVNSKGTFSPGNKEILGVINDGSVGNSKGNYTQVTLQASVPATATAGNVNFLTRVAYQYV</sequence>
<evidence type="ECO:0000313" key="1">
    <source>
        <dbReference type="EMBL" id="KJD47059.1"/>
    </source>
</evidence>
<protein>
    <submittedName>
        <fullName evidence="1">Uncharacterized protein</fullName>
    </submittedName>
</protein>
<dbReference type="Proteomes" id="UP000032534">
    <property type="component" value="Unassembled WGS sequence"/>
</dbReference>
<dbReference type="EMBL" id="JTHP01000003">
    <property type="protein sequence ID" value="KJD47059.1"/>
    <property type="molecule type" value="Genomic_DNA"/>
</dbReference>
<accession>A0A0D7X7A5</accession>
<gene>
    <name evidence="1" type="ORF">QD47_02580</name>
</gene>
<proteinExistence type="predicted"/>
<evidence type="ECO:0000313" key="2">
    <source>
        <dbReference type="Proteomes" id="UP000032534"/>
    </source>
</evidence>
<dbReference type="PATRIC" id="fig|159743.3.peg.554"/>
<dbReference type="AlphaFoldDB" id="A0A0D7X7A5"/>
<reference evidence="1 2" key="1">
    <citation type="submission" date="2014-11" db="EMBL/GenBank/DDBJ databases">
        <title>Draft Genome Sequences of Paenibacillus polymyxa NRRL B-30509 and Paenibacillus terrae NRRL B-30644, Strains from a Poultry Environment that Produce Tridecaptin A and Paenicidins.</title>
        <authorList>
            <person name="van Belkum M.J."/>
            <person name="Lohans C.T."/>
            <person name="Vederas J.C."/>
        </authorList>
    </citation>
    <scope>NUCLEOTIDE SEQUENCE [LARGE SCALE GENOMIC DNA]</scope>
    <source>
        <strain evidence="1 2">NRRL B-30644</strain>
    </source>
</reference>
<organism evidence="1 2">
    <name type="scientific">Paenibacillus terrae</name>
    <dbReference type="NCBI Taxonomy" id="159743"/>
    <lineage>
        <taxon>Bacteria</taxon>
        <taxon>Bacillati</taxon>
        <taxon>Bacillota</taxon>
        <taxon>Bacilli</taxon>
        <taxon>Bacillales</taxon>
        <taxon>Paenibacillaceae</taxon>
        <taxon>Paenibacillus</taxon>
    </lineage>
</organism>